<evidence type="ECO:0000313" key="2">
    <source>
        <dbReference type="EMBL" id="KAK7886718.1"/>
    </source>
</evidence>
<keyword evidence="3" id="KW-1185">Reference proteome</keyword>
<evidence type="ECO:0000313" key="3">
    <source>
        <dbReference type="Proteomes" id="UP001460270"/>
    </source>
</evidence>
<dbReference type="InterPro" id="IPR004244">
    <property type="entry name" value="Transposase_22"/>
</dbReference>
<keyword evidence="1" id="KW-0175">Coiled coil</keyword>
<gene>
    <name evidence="2" type="ORF">WMY93_026339</name>
</gene>
<comment type="caution">
    <text evidence="2">The sequence shown here is derived from an EMBL/GenBank/DDBJ whole genome shotgun (WGS) entry which is preliminary data.</text>
</comment>
<dbReference type="EMBL" id="JBBPFD010000019">
    <property type="protein sequence ID" value="KAK7886718.1"/>
    <property type="molecule type" value="Genomic_DNA"/>
</dbReference>
<evidence type="ECO:0008006" key="4">
    <source>
        <dbReference type="Google" id="ProtNLM"/>
    </source>
</evidence>
<name>A0AAW0N1N9_9GOBI</name>
<evidence type="ECO:0000256" key="1">
    <source>
        <dbReference type="SAM" id="Coils"/>
    </source>
</evidence>
<dbReference type="Proteomes" id="UP001460270">
    <property type="component" value="Unassembled WGS sequence"/>
</dbReference>
<protein>
    <recommendedName>
        <fullName evidence="4">L1 transposable element RRM domain-containing protein</fullName>
    </recommendedName>
</protein>
<dbReference type="PANTHER" id="PTHR11505">
    <property type="entry name" value="L1 TRANSPOSABLE ELEMENT-RELATED"/>
    <property type="match status" value="1"/>
</dbReference>
<dbReference type="Gene3D" id="1.20.5.340">
    <property type="match status" value="1"/>
</dbReference>
<feature type="coiled-coil region" evidence="1">
    <location>
        <begin position="37"/>
        <end position="106"/>
    </location>
</feature>
<accession>A0AAW0N1N9</accession>
<organism evidence="2 3">
    <name type="scientific">Mugilogobius chulae</name>
    <name type="common">yellowstripe goby</name>
    <dbReference type="NCBI Taxonomy" id="88201"/>
    <lineage>
        <taxon>Eukaryota</taxon>
        <taxon>Metazoa</taxon>
        <taxon>Chordata</taxon>
        <taxon>Craniata</taxon>
        <taxon>Vertebrata</taxon>
        <taxon>Euteleostomi</taxon>
        <taxon>Actinopterygii</taxon>
        <taxon>Neopterygii</taxon>
        <taxon>Teleostei</taxon>
        <taxon>Neoteleostei</taxon>
        <taxon>Acanthomorphata</taxon>
        <taxon>Gobiaria</taxon>
        <taxon>Gobiiformes</taxon>
        <taxon>Gobioidei</taxon>
        <taxon>Gobiidae</taxon>
        <taxon>Gobionellinae</taxon>
        <taxon>Mugilogobius</taxon>
    </lineage>
</organism>
<dbReference type="Gene3D" id="3.30.70.1820">
    <property type="entry name" value="L1 transposable element, RRM domain"/>
    <property type="match status" value="1"/>
</dbReference>
<sequence length="264" mass="30057">MPRTRATKQSMEEALTSSLVTEAHLEATLKKFFNKAEKHSEARFERLENQLSAIENTLSKHGEAIEKQASDISSIDSRVTDNEDAISQLKDALAKTEQKLVSLEDRDRRENLRIMNIKEGEEKGNMLSYLSLNIPKWFPALAGSPPELMRAHRLGPPSQSSKPRIILVRCLRFTDRDRILTEARKTSVQVADRQINVAPDYSDFTAKKRRPCYPVMHRARTLGFQAFLLYPATIKLIKGTEQHLFNNPSDSEKFLSDYEASKAP</sequence>
<dbReference type="AlphaFoldDB" id="A0AAW0N1N9"/>
<proteinExistence type="predicted"/>
<reference evidence="3" key="1">
    <citation type="submission" date="2024-04" db="EMBL/GenBank/DDBJ databases">
        <title>Salinicola lusitanus LLJ914,a marine bacterium isolated from the Okinawa Trough.</title>
        <authorList>
            <person name="Li J."/>
        </authorList>
    </citation>
    <scope>NUCLEOTIDE SEQUENCE [LARGE SCALE GENOMIC DNA]</scope>
</reference>